<dbReference type="GO" id="GO:0043418">
    <property type="term" value="P:homocysteine catabolic process"/>
    <property type="evidence" value="ECO:0007669"/>
    <property type="project" value="TreeGrafter"/>
</dbReference>
<dbReference type="Gene3D" id="3.90.70.10">
    <property type="entry name" value="Cysteine proteinases"/>
    <property type="match status" value="2"/>
</dbReference>
<evidence type="ECO:0000256" key="2">
    <source>
        <dbReference type="ARBA" id="ARBA00012465"/>
    </source>
</evidence>
<dbReference type="STRING" id="1661398.A0A482W614"/>
<feature type="active site" evidence="8">
    <location>
        <position position="76"/>
    </location>
</feature>
<dbReference type="PIRSF" id="PIRSF005700">
    <property type="entry name" value="PepC"/>
    <property type="match status" value="1"/>
</dbReference>
<keyword evidence="6 7" id="KW-0788">Thiol protease</keyword>
<keyword evidence="10" id="KW-1185">Reference proteome</keyword>
<keyword evidence="7" id="KW-0963">Cytoplasm</keyword>
<keyword evidence="4 7" id="KW-0645">Protease</keyword>
<keyword evidence="5 7" id="KW-0378">Hydrolase</keyword>
<dbReference type="Proteomes" id="UP000292052">
    <property type="component" value="Unassembled WGS sequence"/>
</dbReference>
<protein>
    <recommendedName>
        <fullName evidence="3 7">Bleomycin hydrolase</fullName>
        <ecNumber evidence="2 7">3.4.22.40</ecNumber>
    </recommendedName>
</protein>
<dbReference type="InterPro" id="IPR000169">
    <property type="entry name" value="Pept_cys_AS"/>
</dbReference>
<comment type="catalytic activity">
    <reaction evidence="1 7">
        <text>Inactivates bleomycin B2 (a cytotoxic glycometallopeptide) by hydrolysis of a carboxyamide bond of beta-aminoalanine, but also shows general aminopeptidase activity. The specificity varies somewhat with source, but amino acid arylamides of Met, Leu and Ala are preferred.</text>
        <dbReference type="EC" id="3.4.22.40"/>
    </reaction>
</comment>
<dbReference type="GO" id="GO:0070005">
    <property type="term" value="F:cysteine-type aminopeptidase activity"/>
    <property type="evidence" value="ECO:0007669"/>
    <property type="project" value="InterPro"/>
</dbReference>
<evidence type="ECO:0000256" key="1">
    <source>
        <dbReference type="ARBA" id="ARBA00000423"/>
    </source>
</evidence>
<dbReference type="PANTHER" id="PTHR10363">
    <property type="entry name" value="BLEOMYCIN HYDROLASE"/>
    <property type="match status" value="1"/>
</dbReference>
<comment type="subcellular location">
    <subcellularLocation>
        <location evidence="7">Cytoplasm</location>
    </subcellularLocation>
</comment>
<dbReference type="GO" id="GO:0004197">
    <property type="term" value="F:cysteine-type endopeptidase activity"/>
    <property type="evidence" value="ECO:0007669"/>
    <property type="project" value="UniProtKB-EC"/>
</dbReference>
<dbReference type="PROSITE" id="PS00139">
    <property type="entry name" value="THIOL_PROTEASE_CYS"/>
    <property type="match status" value="1"/>
</dbReference>
<evidence type="ECO:0000313" key="10">
    <source>
        <dbReference type="Proteomes" id="UP000292052"/>
    </source>
</evidence>
<evidence type="ECO:0000256" key="5">
    <source>
        <dbReference type="ARBA" id="ARBA00022801"/>
    </source>
</evidence>
<dbReference type="PANTHER" id="PTHR10363:SF2">
    <property type="entry name" value="BLEOMYCIN HYDROLASE"/>
    <property type="match status" value="1"/>
</dbReference>
<dbReference type="EC" id="3.4.22.40" evidence="2 7"/>
<evidence type="ECO:0000313" key="9">
    <source>
        <dbReference type="EMBL" id="RZC40544.1"/>
    </source>
</evidence>
<evidence type="ECO:0000256" key="3">
    <source>
        <dbReference type="ARBA" id="ARBA00022227"/>
    </source>
</evidence>
<gene>
    <name evidence="9" type="ORF">BDFB_002920</name>
</gene>
<proteinExistence type="inferred from homology"/>
<dbReference type="SUPFAM" id="SSF54001">
    <property type="entry name" value="Cysteine proteinases"/>
    <property type="match status" value="1"/>
</dbReference>
<evidence type="ECO:0000256" key="6">
    <source>
        <dbReference type="ARBA" id="ARBA00022807"/>
    </source>
</evidence>
<dbReference type="CDD" id="cd00585">
    <property type="entry name" value="Peptidase_C1B"/>
    <property type="match status" value="1"/>
</dbReference>
<organism evidence="9 10">
    <name type="scientific">Asbolus verrucosus</name>
    <name type="common">Desert ironclad beetle</name>
    <dbReference type="NCBI Taxonomy" id="1661398"/>
    <lineage>
        <taxon>Eukaryota</taxon>
        <taxon>Metazoa</taxon>
        <taxon>Ecdysozoa</taxon>
        <taxon>Arthropoda</taxon>
        <taxon>Hexapoda</taxon>
        <taxon>Insecta</taxon>
        <taxon>Pterygota</taxon>
        <taxon>Neoptera</taxon>
        <taxon>Endopterygota</taxon>
        <taxon>Coleoptera</taxon>
        <taxon>Polyphaga</taxon>
        <taxon>Cucujiformia</taxon>
        <taxon>Tenebrionidae</taxon>
        <taxon>Pimeliinae</taxon>
        <taxon>Asbolus</taxon>
    </lineage>
</organism>
<dbReference type="GO" id="GO:0006508">
    <property type="term" value="P:proteolysis"/>
    <property type="evidence" value="ECO:0007669"/>
    <property type="project" value="UniProtKB-KW"/>
</dbReference>
<feature type="active site" evidence="8">
    <location>
        <position position="341"/>
    </location>
</feature>
<dbReference type="GO" id="GO:0009636">
    <property type="term" value="P:response to toxic substance"/>
    <property type="evidence" value="ECO:0007669"/>
    <property type="project" value="TreeGrafter"/>
</dbReference>
<comment type="similarity">
    <text evidence="7">Belongs to the peptidase C1 family.</text>
</comment>
<evidence type="ECO:0000256" key="4">
    <source>
        <dbReference type="ARBA" id="ARBA00022670"/>
    </source>
</evidence>
<dbReference type="EMBL" id="QDEB01025305">
    <property type="protein sequence ID" value="RZC40544.1"/>
    <property type="molecule type" value="Genomic_DNA"/>
</dbReference>
<dbReference type="InterPro" id="IPR004134">
    <property type="entry name" value="Peptidase_C1B"/>
</dbReference>
<comment type="caution">
    <text evidence="9">The sequence shown here is derived from an EMBL/GenBank/DDBJ whole genome shotgun (WGS) entry which is preliminary data.</text>
</comment>
<dbReference type="AlphaFoldDB" id="A0A482W614"/>
<dbReference type="OrthoDB" id="2666448at2759"/>
<dbReference type="Pfam" id="PF03051">
    <property type="entry name" value="Peptidase_C1_2"/>
    <property type="match status" value="1"/>
</dbReference>
<accession>A0A482W614</accession>
<sequence length="425" mass="48949">MDPCKRPPLNKEILDKFRSSFYADDKNIFAQNVCSRMDPFDACLSRKALEDTHHIYEYKVENEGKPVSNQKNSGRCWIFATLNVIRLPFMKHLNIDDFEFSQAYLFFWDKIERCNFFLNNIVETAKRNETVDGRLVSFLLNDPISDGGQWDMLREYTKVLRNLMAKGEGDLKIQNTIREQINSIYRIVGICLGVPSETFTFSYYDKNKIFHSIGPITPKNFYEEHVKPVFDVNNKVCIVTDPRPSNQYGRVYTVDCLGNVVGGRPCIYNNQPVELLLELTAKSIKDGEAVWFGCEVMKRFAGKQGILDIQVHNFPLVFGVDVQTTLNKADRLIYGDSAMSHAMVFTAVSQNEKGEVTKLRVENSWGEDRGEKGYLTMSTEWFKEYVFEVVVDKKYVPEEVLDVFKQELIVLPAWDPMGTLANVFI</sequence>
<evidence type="ECO:0000256" key="8">
    <source>
        <dbReference type="PIRSR" id="PIRSR005700-1"/>
    </source>
</evidence>
<evidence type="ECO:0000256" key="7">
    <source>
        <dbReference type="PIRNR" id="PIRNR005700"/>
    </source>
</evidence>
<dbReference type="GO" id="GO:0005737">
    <property type="term" value="C:cytoplasm"/>
    <property type="evidence" value="ECO:0007669"/>
    <property type="project" value="UniProtKB-SubCell"/>
</dbReference>
<reference evidence="9 10" key="1">
    <citation type="submission" date="2017-03" db="EMBL/GenBank/DDBJ databases">
        <title>Genome of the blue death feigning beetle - Asbolus verrucosus.</title>
        <authorList>
            <person name="Rider S.D."/>
        </authorList>
    </citation>
    <scope>NUCLEOTIDE SEQUENCE [LARGE SCALE GENOMIC DNA]</scope>
    <source>
        <strain evidence="9">Butters</strain>
        <tissue evidence="9">Head and leg muscle</tissue>
    </source>
</reference>
<name>A0A482W614_ASBVE</name>
<feature type="active site" evidence="8">
    <location>
        <position position="363"/>
    </location>
</feature>
<dbReference type="InterPro" id="IPR038765">
    <property type="entry name" value="Papain-like_cys_pep_sf"/>
</dbReference>